<keyword evidence="1" id="KW-1133">Transmembrane helix</keyword>
<evidence type="ECO:0000256" key="1">
    <source>
        <dbReference type="SAM" id="Phobius"/>
    </source>
</evidence>
<keyword evidence="1" id="KW-0812">Transmembrane</keyword>
<dbReference type="AlphaFoldDB" id="A0A342CFA2"/>
<proteinExistence type="predicted"/>
<geneLocation type="mitochondrion" evidence="2"/>
<dbReference type="RefSeq" id="YP_009433286.1">
    <property type="nucleotide sequence ID" value="NC_036013.1"/>
</dbReference>
<name>A0A342CFA2_9HEMI</name>
<keyword evidence="1" id="KW-0472">Membrane</keyword>
<dbReference type="CTD" id="4509"/>
<evidence type="ECO:0000313" key="2">
    <source>
        <dbReference type="EMBL" id="AGO28055.1"/>
    </source>
</evidence>
<reference evidence="2" key="2">
    <citation type="journal article" date="2017" name="Proc. R. Soc. B">
        <title>Mitochondrial phylogenomics of Hemiptera reveals adaptive innovations driving the diversification of true bugs.</title>
        <authorList>
            <person name="Li H."/>
            <person name="Leavengood J.M.Jr."/>
            <person name="Chapman E.G."/>
            <person name="Burkhardt D."/>
            <person name="Song F."/>
            <person name="Jiang P."/>
            <person name="Liu J."/>
            <person name="Zhou X."/>
            <person name="Cai W."/>
        </authorList>
    </citation>
    <scope>NUCLEOTIDE SEQUENCE</scope>
</reference>
<organism evidence="2">
    <name type="scientific">Cnizocoris sinensis</name>
    <dbReference type="NCBI Taxonomy" id="1347741"/>
    <lineage>
        <taxon>Eukaryota</taxon>
        <taxon>Metazoa</taxon>
        <taxon>Ecdysozoa</taxon>
        <taxon>Arthropoda</taxon>
        <taxon>Hexapoda</taxon>
        <taxon>Insecta</taxon>
        <taxon>Pterygota</taxon>
        <taxon>Neoptera</taxon>
        <taxon>Paraneoptera</taxon>
        <taxon>Hemiptera</taxon>
        <taxon>Heteroptera</taxon>
        <taxon>Panheteroptera</taxon>
        <taxon>Cimicomorpha</taxon>
        <taxon>Phymatidae</taxon>
        <taxon>Phymatinae</taxon>
        <taxon>Cnizocoris</taxon>
    </lineage>
</organism>
<gene>
    <name evidence="2" type="primary">ATP8</name>
</gene>
<dbReference type="EMBL" id="KC887532">
    <property type="protein sequence ID" value="AGO28055.1"/>
    <property type="molecule type" value="Genomic_DNA"/>
</dbReference>
<dbReference type="GeneID" id="34682646"/>
<reference evidence="2" key="1">
    <citation type="submission" date="2013-04" db="EMBL/GenBank/DDBJ databases">
        <authorList>
            <person name="Siti Noraziah A.Z."/>
            <person name="Nazlina I."/>
        </authorList>
    </citation>
    <scope>NUCLEOTIDE SEQUENCE</scope>
</reference>
<protein>
    <submittedName>
        <fullName evidence="2">ATP synthase F0 subunit 8</fullName>
    </submittedName>
</protein>
<keyword evidence="2" id="KW-0496">Mitochondrion</keyword>
<feature type="transmembrane region" description="Helical" evidence="1">
    <location>
        <begin position="6"/>
        <end position="30"/>
    </location>
</feature>
<sequence length="52" mass="6249">MPQMAPLWWSTLFMMFILSMIMVSIAMYFLPQKKSESMMNAPLEIKNMKLMW</sequence>
<accession>A0A342CFA2</accession>